<sequence length="304" mass="36379">MKKVFIFFMTILILSCSSEVDKKIEIAKKEVSEKSNKLTENQVKIFLEKGKANYEEFPEVSKIYFEKIADRSLEAKRYLAYYERDYKKNQEKYKSMLLELSSMNDSEAMIDLGNLYINTEEYEEAEKWCKIAQKENYYEAMNCLGRIYSSKEEYDKAEEIFIKILKDRNDDNVMYNLANTYVRKKDYKKAEKYYLKAIENGADNSAYNNLGYLYYYKLNNLEKGEEYFLKAIEMNKRDTNPMENLANLYFSVGKDKEVEKLLLKVVELEENEEHLNNLLKFYNEIGENRKAQRIEKRLEKIKKK</sequence>
<dbReference type="InterPro" id="IPR011990">
    <property type="entry name" value="TPR-like_helical_dom_sf"/>
</dbReference>
<keyword evidence="4" id="KW-1185">Reference proteome</keyword>
<organism evidence="3 4">
    <name type="scientific">Leptotrichia hofstadii</name>
    <dbReference type="NCBI Taxonomy" id="157688"/>
    <lineage>
        <taxon>Bacteria</taxon>
        <taxon>Fusobacteriati</taxon>
        <taxon>Fusobacteriota</taxon>
        <taxon>Fusobacteriia</taxon>
        <taxon>Fusobacteriales</taxon>
        <taxon>Leptotrichiaceae</taxon>
        <taxon>Leptotrichia</taxon>
    </lineage>
</organism>
<dbReference type="Pfam" id="PF13181">
    <property type="entry name" value="TPR_8"/>
    <property type="match status" value="2"/>
</dbReference>
<name>A0A510JFR3_9FUSO</name>
<dbReference type="PROSITE" id="PS50005">
    <property type="entry name" value="TPR"/>
    <property type="match status" value="1"/>
</dbReference>
<dbReference type="PANTHER" id="PTHR44809">
    <property type="match status" value="1"/>
</dbReference>
<dbReference type="SMART" id="SM00671">
    <property type="entry name" value="SEL1"/>
    <property type="match status" value="3"/>
</dbReference>
<keyword evidence="1" id="KW-0802">TPR repeat</keyword>
<dbReference type="InterPro" id="IPR006597">
    <property type="entry name" value="Sel1-like"/>
</dbReference>
<dbReference type="Gene3D" id="1.25.40.10">
    <property type="entry name" value="Tetratricopeptide repeat domain"/>
    <property type="match status" value="2"/>
</dbReference>
<dbReference type="SUPFAM" id="SSF81901">
    <property type="entry name" value="HCP-like"/>
    <property type="match status" value="1"/>
</dbReference>
<dbReference type="Proteomes" id="UP000321892">
    <property type="component" value="Chromosome"/>
</dbReference>
<dbReference type="InterPro" id="IPR052943">
    <property type="entry name" value="TMTC_O-mannosyl-trnsfr"/>
</dbReference>
<evidence type="ECO:0000313" key="3">
    <source>
        <dbReference type="EMBL" id="BBM38077.1"/>
    </source>
</evidence>
<evidence type="ECO:0000313" key="4">
    <source>
        <dbReference type="Proteomes" id="UP000321892"/>
    </source>
</evidence>
<dbReference type="InterPro" id="IPR019734">
    <property type="entry name" value="TPR_rpt"/>
</dbReference>
<dbReference type="KEGG" id="lhf:JCM16775_0784"/>
<proteinExistence type="predicted"/>
<evidence type="ECO:0000256" key="1">
    <source>
        <dbReference type="PROSITE-ProRule" id="PRU00339"/>
    </source>
</evidence>
<keyword evidence="2" id="KW-0175">Coiled coil</keyword>
<dbReference type="PROSITE" id="PS51257">
    <property type="entry name" value="PROKAR_LIPOPROTEIN"/>
    <property type="match status" value="1"/>
</dbReference>
<protein>
    <submittedName>
        <fullName evidence="3">Tetratricopeptide repeat protein</fullName>
    </submittedName>
</protein>
<dbReference type="AlphaFoldDB" id="A0A510JFR3"/>
<dbReference type="PANTHER" id="PTHR44809:SF1">
    <property type="entry name" value="PROTEIN O-MANNOSYL-TRANSFERASE TMTC1"/>
    <property type="match status" value="1"/>
</dbReference>
<feature type="coiled-coil region" evidence="2">
    <location>
        <begin position="258"/>
        <end position="285"/>
    </location>
</feature>
<feature type="repeat" description="TPR" evidence="1">
    <location>
        <begin position="171"/>
        <end position="204"/>
    </location>
</feature>
<gene>
    <name evidence="3" type="ORF">JCM16775_0784</name>
</gene>
<dbReference type="EMBL" id="AP019823">
    <property type="protein sequence ID" value="BBM38077.1"/>
    <property type="molecule type" value="Genomic_DNA"/>
</dbReference>
<reference evidence="3 4" key="1">
    <citation type="submission" date="2019-07" db="EMBL/GenBank/DDBJ databases">
        <title>Complete Genome Sequence of Leptotrichia hofstadii Strain JCM16775.</title>
        <authorList>
            <person name="Watanabe S."/>
            <person name="Cui L."/>
        </authorList>
    </citation>
    <scope>NUCLEOTIDE SEQUENCE [LARGE SCALE GENOMIC DNA]</scope>
    <source>
        <strain evidence="3 4">JCM16775</strain>
    </source>
</reference>
<accession>A0A510JFR3</accession>
<dbReference type="SMART" id="SM00028">
    <property type="entry name" value="TPR"/>
    <property type="match status" value="5"/>
</dbReference>
<dbReference type="Pfam" id="PF13424">
    <property type="entry name" value="TPR_12"/>
    <property type="match status" value="1"/>
</dbReference>
<dbReference type="RefSeq" id="WP_026746743.1">
    <property type="nucleotide sequence ID" value="NZ_AP019823.1"/>
</dbReference>
<evidence type="ECO:0000256" key="2">
    <source>
        <dbReference type="SAM" id="Coils"/>
    </source>
</evidence>